<dbReference type="EMBL" id="CP003372">
    <property type="protein sequence ID" value="AGB31003.1"/>
    <property type="molecule type" value="Genomic_DNA"/>
</dbReference>
<dbReference type="KEGG" id="npe:Natpe_1091"/>
<evidence type="ECO:0000256" key="1">
    <source>
        <dbReference type="SAM" id="Phobius"/>
    </source>
</evidence>
<sequence length="36" mass="4120">MDWALRIRKDVPPWLFKLVLIVAIVLIAGLQYVGVL</sequence>
<keyword evidence="1" id="KW-0472">Membrane</keyword>
<accession>L0JJI8</accession>
<evidence type="ECO:0000313" key="3">
    <source>
        <dbReference type="Proteomes" id="UP000010843"/>
    </source>
</evidence>
<reference evidence="3" key="1">
    <citation type="submission" date="2012-02" db="EMBL/GenBank/DDBJ databases">
        <title>Complete sequence of chromosome of Natrinema pellirubrum DSM 15624.</title>
        <authorList>
            <person name="Lucas S."/>
            <person name="Han J."/>
            <person name="Lapidus A."/>
            <person name="Cheng J.-F."/>
            <person name="Goodwin L."/>
            <person name="Pitluck S."/>
            <person name="Peters L."/>
            <person name="Teshima H."/>
            <person name="Detter J.C."/>
            <person name="Han C."/>
            <person name="Tapia R."/>
            <person name="Land M."/>
            <person name="Hauser L."/>
            <person name="Kyrpides N."/>
            <person name="Ivanova N."/>
            <person name="Pagani I."/>
            <person name="Sproer C."/>
            <person name="Anderson I."/>
            <person name="Woyke T."/>
        </authorList>
    </citation>
    <scope>NUCLEOTIDE SEQUENCE [LARGE SCALE GENOMIC DNA]</scope>
    <source>
        <strain evidence="3">DSM 15624 / JCM 10476 / NCIMB 786</strain>
    </source>
</reference>
<dbReference type="HOGENOM" id="CLU_3353934_0_0_2"/>
<keyword evidence="1" id="KW-1133">Transmembrane helix</keyword>
<feature type="transmembrane region" description="Helical" evidence="1">
    <location>
        <begin position="14"/>
        <end position="33"/>
    </location>
</feature>
<gene>
    <name evidence="2" type="ordered locus">Natpe_1091</name>
</gene>
<dbReference type="Proteomes" id="UP000010843">
    <property type="component" value="Chromosome"/>
</dbReference>
<keyword evidence="1" id="KW-0812">Transmembrane</keyword>
<proteinExistence type="predicted"/>
<dbReference type="AlphaFoldDB" id="L0JJI8"/>
<protein>
    <submittedName>
        <fullName evidence="2">Uncharacterized protein</fullName>
    </submittedName>
</protein>
<evidence type="ECO:0000313" key="2">
    <source>
        <dbReference type="EMBL" id="AGB31003.1"/>
    </source>
</evidence>
<organism evidence="2 3">
    <name type="scientific">Natrinema pellirubrum (strain DSM 15624 / CIP 106293 / JCM 10476 / NCIMB 786 / 157)</name>
    <dbReference type="NCBI Taxonomy" id="797303"/>
    <lineage>
        <taxon>Archaea</taxon>
        <taxon>Methanobacteriati</taxon>
        <taxon>Methanobacteriota</taxon>
        <taxon>Stenosarchaea group</taxon>
        <taxon>Halobacteria</taxon>
        <taxon>Halobacteriales</taxon>
        <taxon>Natrialbaceae</taxon>
        <taxon>Natrinema</taxon>
    </lineage>
</organism>
<name>L0JJI8_NATP1</name>